<feature type="domain" description="RING-type" evidence="17">
    <location>
        <begin position="194"/>
        <end position="234"/>
    </location>
</feature>
<evidence type="ECO:0000256" key="8">
    <source>
        <dbReference type="ARBA" id="ARBA00022927"/>
    </source>
</evidence>
<evidence type="ECO:0000259" key="17">
    <source>
        <dbReference type="PROSITE" id="PS50089"/>
    </source>
</evidence>
<evidence type="ECO:0000256" key="12">
    <source>
        <dbReference type="ARBA" id="ARBA00023180"/>
    </source>
</evidence>
<evidence type="ECO:0000256" key="10">
    <source>
        <dbReference type="ARBA" id="ARBA00023136"/>
    </source>
</evidence>
<keyword evidence="12" id="KW-0325">Glycoprotein</keyword>
<dbReference type="InterPro" id="IPR051653">
    <property type="entry name" value="E3_ligase_sorting_rcpt"/>
</dbReference>
<evidence type="ECO:0000256" key="15">
    <source>
        <dbReference type="PROSITE-ProRule" id="PRU00175"/>
    </source>
</evidence>
<keyword evidence="11" id="KW-1015">Disulfide bond</keyword>
<evidence type="ECO:0000256" key="13">
    <source>
        <dbReference type="ARBA" id="ARBA00046288"/>
    </source>
</evidence>
<name>A0A7G2DXX9_ARATH</name>
<dbReference type="GO" id="GO:0012505">
    <property type="term" value="C:endomembrane system"/>
    <property type="evidence" value="ECO:0007669"/>
    <property type="project" value="UniProtKB-SubCell"/>
</dbReference>
<dbReference type="CDD" id="cd02123">
    <property type="entry name" value="PA_C_RZF_like"/>
    <property type="match status" value="2"/>
</dbReference>
<dbReference type="EMBL" id="LR881466">
    <property type="protein sequence ID" value="CAD5314552.1"/>
    <property type="molecule type" value="Genomic_DNA"/>
</dbReference>
<evidence type="ECO:0000256" key="14">
    <source>
        <dbReference type="ARBA" id="ARBA00060484"/>
    </source>
</evidence>
<dbReference type="AlphaFoldDB" id="A0A7G2DXX9"/>
<keyword evidence="1" id="KW-0813">Transport</keyword>
<proteinExistence type="predicted"/>
<dbReference type="GO" id="GO:0032586">
    <property type="term" value="C:protein storage vacuole membrane"/>
    <property type="evidence" value="ECO:0007669"/>
    <property type="project" value="UniProtKB-SubCell"/>
</dbReference>
<feature type="transmembrane region" description="Helical" evidence="16">
    <location>
        <begin position="368"/>
        <end position="400"/>
    </location>
</feature>
<dbReference type="PANTHER" id="PTHR47168:SF5">
    <property type="entry name" value="RING-TYPE DOMAIN-CONTAINING PROTEIN"/>
    <property type="match status" value="1"/>
</dbReference>
<dbReference type="Gene3D" id="3.30.40.10">
    <property type="entry name" value="Zinc/RING finger domain, C3HC4 (zinc finger)"/>
    <property type="match status" value="2"/>
</dbReference>
<dbReference type="InterPro" id="IPR013083">
    <property type="entry name" value="Znf_RING/FYVE/PHD"/>
</dbReference>
<dbReference type="SUPFAM" id="SSF52025">
    <property type="entry name" value="PA domain"/>
    <property type="match status" value="2"/>
</dbReference>
<evidence type="ECO:0000256" key="1">
    <source>
        <dbReference type="ARBA" id="ARBA00022448"/>
    </source>
</evidence>
<evidence type="ECO:0000256" key="16">
    <source>
        <dbReference type="SAM" id="Phobius"/>
    </source>
</evidence>
<reference evidence="18 19" key="1">
    <citation type="submission" date="2020-09" db="EMBL/GenBank/DDBJ databases">
        <authorList>
            <person name="Ashkenazy H."/>
        </authorList>
    </citation>
    <scope>NUCLEOTIDE SEQUENCE [LARGE SCALE GENOMIC DNA]</scope>
    <source>
        <strain evidence="19">cv. Cdm-0</strain>
    </source>
</reference>
<keyword evidence="3 16" id="KW-0812">Transmembrane</keyword>
<accession>A0A7G2DXX9</accession>
<evidence type="ECO:0000256" key="3">
    <source>
        <dbReference type="ARBA" id="ARBA00022692"/>
    </source>
</evidence>
<sequence length="487" mass="54025">MSTAPIVRNSGECGILYVAEPLEACSDITNMAEKRSKYRSSYVLIVLGGCSFEEKVRKAQKAGYKAAIVYNDGYDELLVPRNSSGVDIHGLLVTRASGEVLKGYADQDEMKLWLIPGFGISSWSIMGITFISLLAMSAILATCFVVRRHQIRQSVRDLPHGGQGLSCMPRDLLQSMPTEVYSGVLEESSTSVTCAICIDDYRVGENLRILPCKHKFHAVCIDSWLGHWRSFCPLASSKVTLIGKNTFLSFDDVEATFTPIVRRSGEYGLLYAAEPLDACSYLTNMAEKGSKFRPSYVLIVRGGCTFEEKIRNAQDAGYKAAIVYNDRYEELLVRMAGNSSGVYIHGVLVTRTSGEVLKEYTSRADMELLLIPGFGISSWSIMAITFVSLLVISAVLASYFSVCRHRIRQRVRDLHHGGQGHSRMPRDLLQSMPTEVYTGVLEEGSTSVTCAICIDDYCVGEELRILPCKHSKSHFVQFILQLINYLA</sequence>
<evidence type="ECO:0000313" key="18">
    <source>
        <dbReference type="EMBL" id="CAD5314552.1"/>
    </source>
</evidence>
<dbReference type="Proteomes" id="UP000516314">
    <property type="component" value="Chromosome 1"/>
</dbReference>
<dbReference type="InterPro" id="IPR001841">
    <property type="entry name" value="Znf_RING"/>
</dbReference>
<dbReference type="SMART" id="SM00184">
    <property type="entry name" value="RING"/>
    <property type="match status" value="1"/>
</dbReference>
<dbReference type="PANTHER" id="PTHR47168">
    <property type="entry name" value="RING ZINC FINGER DOMAIN SUPERFAMILY PROTEIN-RELATED"/>
    <property type="match status" value="1"/>
</dbReference>
<dbReference type="InterPro" id="IPR003137">
    <property type="entry name" value="PA_domain"/>
</dbReference>
<evidence type="ECO:0000256" key="11">
    <source>
        <dbReference type="ARBA" id="ARBA00023157"/>
    </source>
</evidence>
<keyword evidence="7" id="KW-0862">Zinc</keyword>
<keyword evidence="8" id="KW-0653">Protein transport</keyword>
<evidence type="ECO:0000256" key="7">
    <source>
        <dbReference type="ARBA" id="ARBA00022833"/>
    </source>
</evidence>
<keyword evidence="4" id="KW-0479">Metal-binding</keyword>
<keyword evidence="10 16" id="KW-0472">Membrane</keyword>
<dbReference type="SUPFAM" id="SSF57850">
    <property type="entry name" value="RING/U-box"/>
    <property type="match status" value="2"/>
</dbReference>
<feature type="transmembrane region" description="Helical" evidence="16">
    <location>
        <begin position="120"/>
        <end position="146"/>
    </location>
</feature>
<evidence type="ECO:0000256" key="4">
    <source>
        <dbReference type="ARBA" id="ARBA00022723"/>
    </source>
</evidence>
<evidence type="ECO:0000256" key="6">
    <source>
        <dbReference type="ARBA" id="ARBA00022771"/>
    </source>
</evidence>
<keyword evidence="5" id="KW-0732">Signal</keyword>
<gene>
    <name evidence="18" type="ORF">AT9943_LOCUS2981</name>
</gene>
<keyword evidence="9 16" id="KW-1133">Transmembrane helix</keyword>
<dbReference type="Gene3D" id="3.50.30.30">
    <property type="match status" value="2"/>
</dbReference>
<evidence type="ECO:0000256" key="2">
    <source>
        <dbReference type="ARBA" id="ARBA00022554"/>
    </source>
</evidence>
<dbReference type="GO" id="GO:0015031">
    <property type="term" value="P:protein transport"/>
    <property type="evidence" value="ECO:0007669"/>
    <property type="project" value="UniProtKB-KW"/>
</dbReference>
<evidence type="ECO:0000256" key="9">
    <source>
        <dbReference type="ARBA" id="ARBA00022989"/>
    </source>
</evidence>
<keyword evidence="2" id="KW-0926">Vacuole</keyword>
<dbReference type="PROSITE" id="PS50089">
    <property type="entry name" value="ZF_RING_2"/>
    <property type="match status" value="1"/>
</dbReference>
<evidence type="ECO:0000313" key="19">
    <source>
        <dbReference type="Proteomes" id="UP000516314"/>
    </source>
</evidence>
<protein>
    <submittedName>
        <fullName evidence="18">(thale cress) hypothetical protein</fullName>
    </submittedName>
</protein>
<dbReference type="Pfam" id="PF02225">
    <property type="entry name" value="PA"/>
    <property type="match status" value="2"/>
</dbReference>
<dbReference type="InterPro" id="IPR046450">
    <property type="entry name" value="PA_dom_sf"/>
</dbReference>
<comment type="subcellular location">
    <subcellularLocation>
        <location evidence="13">Endomembrane system</location>
        <topology evidence="13">Single-pass type I membrane protein</topology>
    </subcellularLocation>
    <subcellularLocation>
        <location evidence="14">Protein storage vacuole membrane</location>
    </subcellularLocation>
</comment>
<dbReference type="Pfam" id="PF13639">
    <property type="entry name" value="zf-RING_2"/>
    <property type="match status" value="1"/>
</dbReference>
<keyword evidence="6 15" id="KW-0863">Zinc-finger</keyword>
<dbReference type="FunFam" id="3.50.30.30:FF:000020">
    <property type="entry name" value="Receptor homology region transmembrane domain-and RING domain-containing protein 2"/>
    <property type="match status" value="2"/>
</dbReference>
<evidence type="ECO:0000256" key="5">
    <source>
        <dbReference type="ARBA" id="ARBA00022729"/>
    </source>
</evidence>
<organism evidence="18 19">
    <name type="scientific">Arabidopsis thaliana</name>
    <name type="common">Mouse-ear cress</name>
    <dbReference type="NCBI Taxonomy" id="3702"/>
    <lineage>
        <taxon>Eukaryota</taxon>
        <taxon>Viridiplantae</taxon>
        <taxon>Streptophyta</taxon>
        <taxon>Embryophyta</taxon>
        <taxon>Tracheophyta</taxon>
        <taxon>Spermatophyta</taxon>
        <taxon>Magnoliopsida</taxon>
        <taxon>eudicotyledons</taxon>
        <taxon>Gunneridae</taxon>
        <taxon>Pentapetalae</taxon>
        <taxon>rosids</taxon>
        <taxon>malvids</taxon>
        <taxon>Brassicales</taxon>
        <taxon>Brassicaceae</taxon>
        <taxon>Camelineae</taxon>
        <taxon>Arabidopsis</taxon>
    </lineage>
</organism>
<dbReference type="InterPro" id="IPR044744">
    <property type="entry name" value="ZNRF4/RNF13/RNF167_PA"/>
</dbReference>
<dbReference type="GO" id="GO:0008270">
    <property type="term" value="F:zinc ion binding"/>
    <property type="evidence" value="ECO:0007669"/>
    <property type="project" value="UniProtKB-KW"/>
</dbReference>